<gene>
    <name evidence="1" type="ORF">AWB78_08431</name>
</gene>
<dbReference type="Pfam" id="PF05932">
    <property type="entry name" value="CesT"/>
    <property type="match status" value="1"/>
</dbReference>
<dbReference type="OrthoDB" id="5997282at2"/>
<dbReference type="Proteomes" id="UP000071859">
    <property type="component" value="Unassembled WGS sequence"/>
</dbReference>
<dbReference type="SUPFAM" id="SSF69635">
    <property type="entry name" value="Type III secretory system chaperone-like"/>
    <property type="match status" value="1"/>
</dbReference>
<accession>A0A158EMH2</accession>
<protein>
    <submittedName>
        <fullName evidence="1">Tir chaperone protein (CesT)</fullName>
    </submittedName>
</protein>
<sequence>MQEWHKALLTDFCEVVDIPASDQVLSGGSIDVDGFSVDFLDLEDDESALYVNFHYGIVTAGRTYTVFRLLLEANLLVYAKDDARLGLDPSTGGVILFLRFSEDAGLDGEQLSDILSHYADHARYWRTQIFEASDEMYEGVARGDYTWLQV</sequence>
<dbReference type="InterPro" id="IPR010261">
    <property type="entry name" value="Tir_chaperone"/>
</dbReference>
<dbReference type="GO" id="GO:0030254">
    <property type="term" value="P:protein secretion by the type III secretion system"/>
    <property type="evidence" value="ECO:0007669"/>
    <property type="project" value="InterPro"/>
</dbReference>
<evidence type="ECO:0000313" key="1">
    <source>
        <dbReference type="EMBL" id="SAL07127.1"/>
    </source>
</evidence>
<reference evidence="1" key="1">
    <citation type="submission" date="2016-01" db="EMBL/GenBank/DDBJ databases">
        <authorList>
            <person name="Peeters C."/>
        </authorList>
    </citation>
    <scope>NUCLEOTIDE SEQUENCE</scope>
    <source>
        <strain evidence="1">LMG 29321</strain>
    </source>
</reference>
<dbReference type="Gene3D" id="3.30.1460.10">
    <property type="match status" value="1"/>
</dbReference>
<organism evidence="1 2">
    <name type="scientific">Caballeronia calidae</name>
    <dbReference type="NCBI Taxonomy" id="1777139"/>
    <lineage>
        <taxon>Bacteria</taxon>
        <taxon>Pseudomonadati</taxon>
        <taxon>Pseudomonadota</taxon>
        <taxon>Betaproteobacteria</taxon>
        <taxon>Burkholderiales</taxon>
        <taxon>Burkholderiaceae</taxon>
        <taxon>Caballeronia</taxon>
    </lineage>
</organism>
<dbReference type="AlphaFoldDB" id="A0A158EMH2"/>
<dbReference type="EMBL" id="FCOX02000171">
    <property type="protein sequence ID" value="SAL07127.1"/>
    <property type="molecule type" value="Genomic_DNA"/>
</dbReference>
<evidence type="ECO:0000313" key="2">
    <source>
        <dbReference type="Proteomes" id="UP000071859"/>
    </source>
</evidence>
<name>A0A158EMH2_9BURK</name>
<comment type="caution">
    <text evidence="1">The sequence shown here is derived from an EMBL/GenBank/DDBJ whole genome shotgun (WGS) entry which is preliminary data.</text>
</comment>
<dbReference type="RefSeq" id="WP_062612936.1">
    <property type="nucleotide sequence ID" value="NZ_FCOX02000171.1"/>
</dbReference>
<proteinExistence type="predicted"/>
<keyword evidence="2" id="KW-1185">Reference proteome</keyword>